<accession>A0A8X7WIQ5</accession>
<evidence type="ECO:0000256" key="9">
    <source>
        <dbReference type="ARBA" id="ARBA00022968"/>
    </source>
</evidence>
<dbReference type="EMBL" id="JAAMPC010000001">
    <property type="protein sequence ID" value="KAG2331589.1"/>
    <property type="molecule type" value="Genomic_DNA"/>
</dbReference>
<keyword evidence="9" id="KW-0735">Signal-anchor</keyword>
<feature type="compositionally biased region" description="Low complexity" evidence="12">
    <location>
        <begin position="443"/>
        <end position="464"/>
    </location>
</feature>
<evidence type="ECO:0000313" key="14">
    <source>
        <dbReference type="Proteomes" id="UP000886595"/>
    </source>
</evidence>
<evidence type="ECO:0000256" key="1">
    <source>
        <dbReference type="ARBA" id="ARBA00004229"/>
    </source>
</evidence>
<dbReference type="PANTHER" id="PTHR43391:SF14">
    <property type="entry name" value="DEHYDROGENASE_REDUCTASE SDR FAMILY PROTEIN 7-LIKE"/>
    <property type="match status" value="1"/>
</dbReference>
<dbReference type="AlphaFoldDB" id="A0A8X7WIQ5"/>
<organism evidence="13 14">
    <name type="scientific">Brassica carinata</name>
    <name type="common">Ethiopian mustard</name>
    <name type="synonym">Abyssinian cabbage</name>
    <dbReference type="NCBI Taxonomy" id="52824"/>
    <lineage>
        <taxon>Eukaryota</taxon>
        <taxon>Viridiplantae</taxon>
        <taxon>Streptophyta</taxon>
        <taxon>Embryophyta</taxon>
        <taxon>Tracheophyta</taxon>
        <taxon>Spermatophyta</taxon>
        <taxon>Magnoliopsida</taxon>
        <taxon>eudicotyledons</taxon>
        <taxon>Gunneridae</taxon>
        <taxon>Pentapetalae</taxon>
        <taxon>rosids</taxon>
        <taxon>malvids</taxon>
        <taxon>Brassicales</taxon>
        <taxon>Brassicaceae</taxon>
        <taxon>Brassiceae</taxon>
        <taxon>Brassica</taxon>
    </lineage>
</organism>
<evidence type="ECO:0000256" key="2">
    <source>
        <dbReference type="ARBA" id="ARBA00004606"/>
    </source>
</evidence>
<evidence type="ECO:0000256" key="11">
    <source>
        <dbReference type="ARBA" id="ARBA00023098"/>
    </source>
</evidence>
<evidence type="ECO:0000256" key="5">
    <source>
        <dbReference type="ARBA" id="ARBA00022528"/>
    </source>
</evidence>
<dbReference type="Pfam" id="PF00106">
    <property type="entry name" value="adh_short"/>
    <property type="match status" value="1"/>
</dbReference>
<dbReference type="GO" id="GO:0016491">
    <property type="term" value="F:oxidoreductase activity"/>
    <property type="evidence" value="ECO:0007669"/>
    <property type="project" value="UniProtKB-KW"/>
</dbReference>
<comment type="similarity">
    <text evidence="3">Belongs to the short-chain dehydrogenases/reductases (SDR) family.</text>
</comment>
<evidence type="ECO:0008006" key="15">
    <source>
        <dbReference type="Google" id="ProtNLM"/>
    </source>
</evidence>
<keyword evidence="8" id="KW-0752">Steroid biosynthesis</keyword>
<dbReference type="InterPro" id="IPR020904">
    <property type="entry name" value="Sc_DH/Rdtase_CS"/>
</dbReference>
<keyword evidence="7" id="KW-0521">NADP</keyword>
<dbReference type="GO" id="GO:0009507">
    <property type="term" value="C:chloroplast"/>
    <property type="evidence" value="ECO:0007669"/>
    <property type="project" value="UniProtKB-SubCell"/>
</dbReference>
<keyword evidence="10" id="KW-0560">Oxidoreductase</keyword>
<keyword evidence="4" id="KW-0444">Lipid biosynthesis</keyword>
<reference evidence="13 14" key="1">
    <citation type="submission" date="2020-02" db="EMBL/GenBank/DDBJ databases">
        <authorList>
            <person name="Ma Q."/>
            <person name="Huang Y."/>
            <person name="Song X."/>
            <person name="Pei D."/>
        </authorList>
    </citation>
    <scope>NUCLEOTIDE SEQUENCE [LARGE SCALE GENOMIC DNA]</scope>
    <source>
        <strain evidence="13">Sxm20200214</strain>
        <tissue evidence="13">Leaf</tissue>
    </source>
</reference>
<proteinExistence type="inferred from homology"/>
<protein>
    <recommendedName>
        <fullName evidence="15">3-oxoacyl-[acyl-carrier-protein] reductase</fullName>
    </recommendedName>
</protein>
<comment type="subcellular location">
    <subcellularLocation>
        <location evidence="2">Membrane</location>
        <topology evidence="2">Single-pass type II membrane protein</topology>
    </subcellularLocation>
    <subcellularLocation>
        <location evidence="1">Plastid</location>
        <location evidence="1">Chloroplast</location>
    </subcellularLocation>
</comment>
<comment type="caution">
    <text evidence="13">The sequence shown here is derived from an EMBL/GenBank/DDBJ whole genome shotgun (WGS) entry which is preliminary data.</text>
</comment>
<evidence type="ECO:0000256" key="12">
    <source>
        <dbReference type="SAM" id="MobiDB-lite"/>
    </source>
</evidence>
<evidence type="ECO:0000256" key="7">
    <source>
        <dbReference type="ARBA" id="ARBA00022857"/>
    </source>
</evidence>
<evidence type="ECO:0000313" key="13">
    <source>
        <dbReference type="EMBL" id="KAG2331589.1"/>
    </source>
</evidence>
<keyword evidence="6" id="KW-0934">Plastid</keyword>
<name>A0A8X7WIQ5_BRACI</name>
<keyword evidence="9" id="KW-0812">Transmembrane</keyword>
<evidence type="ECO:0000256" key="10">
    <source>
        <dbReference type="ARBA" id="ARBA00023002"/>
    </source>
</evidence>
<dbReference type="PANTHER" id="PTHR43391">
    <property type="entry name" value="RETINOL DEHYDROGENASE-RELATED"/>
    <property type="match status" value="1"/>
</dbReference>
<feature type="compositionally biased region" description="Low complexity" evidence="12">
    <location>
        <begin position="390"/>
        <end position="400"/>
    </location>
</feature>
<keyword evidence="14" id="KW-1185">Reference proteome</keyword>
<sequence>MVDLLNSVMNLVAPPATMVVMAFSWPLLCFISFSERLYNSYFVSEDMEDKVVVITGASSAIGEQIAYEYAKRGANLALVARREQRLRVVSNNARQIGANHVIIIAADVIKEDDCRRFITQAVNYYGRVDHLVNSASLGHTFYFDEVSDTTVFPHLLVCSLDLYIFRFCIRNIDEIVEQDINFWGNVYPTYVALPYLQKTNGRIIVNASVENWLPLPRMSLYSAAKAALVNFYETLRFELSGDVGITIATHGWIGSEMSRGKFMLEEGAEMQWKEEREVPANGGPLEEFAKMIVAGACRGDAYVKFPNWYDVFLLYRVFTPNVLRWTFKLLLSSEGSRQSSLVGVGQGMPVEESSPQMKLMLEGGSPRVSASPPHYTASPPRYTPSPSPPHHTSSPHRYTPSPSPPHYTTSRHRYTPSPSPPHYTTSPNWYTESPPRYTPSPPHHTSSPHRYTPSPSPPHYTTSPNWYTESPPRYTPSPPRFSRFNIQELP</sequence>
<dbReference type="PRINTS" id="PR01217">
    <property type="entry name" value="PRICHEXTENSN"/>
</dbReference>
<dbReference type="Gene3D" id="3.40.50.720">
    <property type="entry name" value="NAD(P)-binding Rossmann-like Domain"/>
    <property type="match status" value="1"/>
</dbReference>
<dbReference type="InterPro" id="IPR036291">
    <property type="entry name" value="NAD(P)-bd_dom_sf"/>
</dbReference>
<dbReference type="SUPFAM" id="SSF51735">
    <property type="entry name" value="NAD(P)-binding Rossmann-fold domains"/>
    <property type="match status" value="1"/>
</dbReference>
<gene>
    <name evidence="13" type="ORF">Bca52824_002769</name>
</gene>
<dbReference type="PROSITE" id="PS00061">
    <property type="entry name" value="ADH_SHORT"/>
    <property type="match status" value="1"/>
</dbReference>
<dbReference type="GO" id="GO:0006694">
    <property type="term" value="P:steroid biosynthetic process"/>
    <property type="evidence" value="ECO:0007669"/>
    <property type="project" value="UniProtKB-KW"/>
</dbReference>
<dbReference type="InterPro" id="IPR002347">
    <property type="entry name" value="SDR_fam"/>
</dbReference>
<evidence type="ECO:0000256" key="8">
    <source>
        <dbReference type="ARBA" id="ARBA00022955"/>
    </source>
</evidence>
<dbReference type="GO" id="GO:0005829">
    <property type="term" value="C:cytosol"/>
    <property type="evidence" value="ECO:0007669"/>
    <property type="project" value="TreeGrafter"/>
</dbReference>
<keyword evidence="5" id="KW-0150">Chloroplast</keyword>
<dbReference type="OrthoDB" id="1274115at2759"/>
<evidence type="ECO:0000256" key="6">
    <source>
        <dbReference type="ARBA" id="ARBA00022640"/>
    </source>
</evidence>
<keyword evidence="11" id="KW-0443">Lipid metabolism</keyword>
<evidence type="ECO:0000256" key="4">
    <source>
        <dbReference type="ARBA" id="ARBA00022516"/>
    </source>
</evidence>
<evidence type="ECO:0000256" key="3">
    <source>
        <dbReference type="ARBA" id="ARBA00006484"/>
    </source>
</evidence>
<feature type="region of interest" description="Disordered" evidence="12">
    <location>
        <begin position="362"/>
        <end position="490"/>
    </location>
</feature>
<dbReference type="Proteomes" id="UP000886595">
    <property type="component" value="Unassembled WGS sequence"/>
</dbReference>
<dbReference type="GO" id="GO:0016020">
    <property type="term" value="C:membrane"/>
    <property type="evidence" value="ECO:0007669"/>
    <property type="project" value="UniProtKB-SubCell"/>
</dbReference>